<feature type="domain" description="EF-hand" evidence="4">
    <location>
        <begin position="59"/>
        <end position="94"/>
    </location>
</feature>
<evidence type="ECO:0000313" key="5">
    <source>
        <dbReference type="EMBL" id="CAD9547862.1"/>
    </source>
</evidence>
<organism evidence="5">
    <name type="scientific">Haptolina brevifila</name>
    <dbReference type="NCBI Taxonomy" id="156173"/>
    <lineage>
        <taxon>Eukaryota</taxon>
        <taxon>Haptista</taxon>
        <taxon>Haptophyta</taxon>
        <taxon>Prymnesiophyceae</taxon>
        <taxon>Prymnesiales</taxon>
        <taxon>Prymnesiaceae</taxon>
        <taxon>Haptolina</taxon>
    </lineage>
</organism>
<evidence type="ECO:0000256" key="3">
    <source>
        <dbReference type="SAM" id="MobiDB-lite"/>
    </source>
</evidence>
<dbReference type="GO" id="GO:0005509">
    <property type="term" value="F:calcium ion binding"/>
    <property type="evidence" value="ECO:0007669"/>
    <property type="project" value="InterPro"/>
</dbReference>
<name>A0A7S2JHC6_9EUKA</name>
<feature type="domain" description="EF-hand" evidence="4">
    <location>
        <begin position="215"/>
        <end position="250"/>
    </location>
</feature>
<dbReference type="PANTHER" id="PTHR23050">
    <property type="entry name" value="CALCIUM BINDING PROTEIN"/>
    <property type="match status" value="1"/>
</dbReference>
<reference evidence="5" key="1">
    <citation type="submission" date="2021-01" db="EMBL/GenBank/DDBJ databases">
        <authorList>
            <person name="Corre E."/>
            <person name="Pelletier E."/>
            <person name="Niang G."/>
            <person name="Scheremetjew M."/>
            <person name="Finn R."/>
            <person name="Kale V."/>
            <person name="Holt S."/>
            <person name="Cochrane G."/>
            <person name="Meng A."/>
            <person name="Brown T."/>
            <person name="Cohen L."/>
        </authorList>
    </citation>
    <scope>NUCLEOTIDE SEQUENCE</scope>
    <source>
        <strain evidence="5">UTEX LB 985</strain>
    </source>
</reference>
<dbReference type="CDD" id="cd00051">
    <property type="entry name" value="EFh"/>
    <property type="match status" value="2"/>
</dbReference>
<dbReference type="InterPro" id="IPR002048">
    <property type="entry name" value="EF_hand_dom"/>
</dbReference>
<keyword evidence="1" id="KW-0677">Repeat</keyword>
<proteinExistence type="predicted"/>
<accession>A0A7S2JHC6</accession>
<protein>
    <recommendedName>
        <fullName evidence="4">EF-hand domain-containing protein</fullName>
    </recommendedName>
</protein>
<dbReference type="PROSITE" id="PS00018">
    <property type="entry name" value="EF_HAND_1"/>
    <property type="match status" value="4"/>
</dbReference>
<gene>
    <name evidence="5" type="ORF">CBRE1094_LOCUS44012</name>
</gene>
<evidence type="ECO:0000256" key="1">
    <source>
        <dbReference type="ARBA" id="ARBA00022737"/>
    </source>
</evidence>
<sequence>MGKKKDTRTRAERMAAREEFAIAMRQTAMEYDTASREEGGELSFKVFSQMMREREVGIHSEVALQGRFAEMDKDGGGTIDCSEFIRFALRDALMRSAANLTDIFEEWDEDGNGHIDRDEFKTALRSYGFVADDELLMVIFDELAKGTVDTEVLVLEDVANRFVRELEKRKRPLQRLRTLKDRSATIAEPSSEPTAPIAIDPRRPLGDQIREMLRKQNMRVMDLFRSWDLNGDGLIQKKEFRQAINALGFEIPTDPKPAAAYKAAVDEVFNELDADGGGTLDYHELSTMLAAKIRPAASSEPQREVVHLGSTSKAAVRQHTSMLAAALKTENATTTIMDPAGEGLRLPPIDQSFSARQKGIKRQPRQRVICRPPPVKPVGQTRGADPSNELPRLPGSSPKSFKDAHKLKDSHPSSPHHAMSKPHPSITNNGDSNYYVDHSAAAGGELESNLRRAYVAPQSIARPPLRARPLLTTGAEAEARWYRSMTPRADVLGHSRAVY</sequence>
<dbReference type="InterPro" id="IPR018247">
    <property type="entry name" value="EF_Hand_1_Ca_BS"/>
</dbReference>
<feature type="domain" description="EF-hand" evidence="4">
    <location>
        <begin position="260"/>
        <end position="295"/>
    </location>
</feature>
<dbReference type="Gene3D" id="1.10.238.10">
    <property type="entry name" value="EF-hand"/>
    <property type="match status" value="3"/>
</dbReference>
<dbReference type="SMART" id="SM00054">
    <property type="entry name" value="EFh"/>
    <property type="match status" value="4"/>
</dbReference>
<keyword evidence="2" id="KW-0106">Calcium</keyword>
<evidence type="ECO:0000256" key="2">
    <source>
        <dbReference type="ARBA" id="ARBA00022837"/>
    </source>
</evidence>
<dbReference type="EMBL" id="HBGU01080587">
    <property type="protein sequence ID" value="CAD9547862.1"/>
    <property type="molecule type" value="Transcribed_RNA"/>
</dbReference>
<feature type="region of interest" description="Disordered" evidence="3">
    <location>
        <begin position="355"/>
        <end position="434"/>
    </location>
</feature>
<dbReference type="AlphaFoldDB" id="A0A7S2JHC6"/>
<dbReference type="Pfam" id="PF13499">
    <property type="entry name" value="EF-hand_7"/>
    <property type="match status" value="2"/>
</dbReference>
<dbReference type="InterPro" id="IPR011992">
    <property type="entry name" value="EF-hand-dom_pair"/>
</dbReference>
<dbReference type="InterPro" id="IPR050145">
    <property type="entry name" value="Centrin_CML-like"/>
</dbReference>
<dbReference type="PROSITE" id="PS50222">
    <property type="entry name" value="EF_HAND_2"/>
    <property type="match status" value="4"/>
</dbReference>
<evidence type="ECO:0000259" key="4">
    <source>
        <dbReference type="PROSITE" id="PS50222"/>
    </source>
</evidence>
<feature type="domain" description="EF-hand" evidence="4">
    <location>
        <begin position="95"/>
        <end position="130"/>
    </location>
</feature>
<feature type="compositionally biased region" description="Basic and acidic residues" evidence="3">
    <location>
        <begin position="400"/>
        <end position="411"/>
    </location>
</feature>
<dbReference type="SUPFAM" id="SSF47473">
    <property type="entry name" value="EF-hand"/>
    <property type="match status" value="1"/>
</dbReference>